<dbReference type="GO" id="GO:0043139">
    <property type="term" value="F:5'-3' DNA helicase activity"/>
    <property type="evidence" value="ECO:0000318"/>
    <property type="project" value="GO_Central"/>
</dbReference>
<reference evidence="1" key="1">
    <citation type="submission" date="2006-10" db="EMBL/GenBank/DDBJ databases">
        <authorList>
            <person name="Amadeo P."/>
            <person name="Zhao Q."/>
            <person name="Wortman J."/>
            <person name="Fraser-Liggett C."/>
            <person name="Carlton J."/>
        </authorList>
    </citation>
    <scope>NUCLEOTIDE SEQUENCE</scope>
    <source>
        <strain evidence="1">G3</strain>
    </source>
</reference>
<dbReference type="InterPro" id="IPR027417">
    <property type="entry name" value="P-loop_NTPase"/>
</dbReference>
<keyword evidence="2" id="KW-1185">Reference proteome</keyword>
<dbReference type="EMBL" id="DS113380">
    <property type="protein sequence ID" value="EAY08351.1"/>
    <property type="molecule type" value="Genomic_DNA"/>
</dbReference>
<dbReference type="Gene3D" id="3.40.50.300">
    <property type="entry name" value="P-loop containing nucleotide triphosphate hydrolases"/>
    <property type="match status" value="1"/>
</dbReference>
<reference evidence="1" key="2">
    <citation type="journal article" date="2007" name="Science">
        <title>Draft genome sequence of the sexually transmitted pathogen Trichomonas vaginalis.</title>
        <authorList>
            <person name="Carlton J.M."/>
            <person name="Hirt R.P."/>
            <person name="Silva J.C."/>
            <person name="Delcher A.L."/>
            <person name="Schatz M."/>
            <person name="Zhao Q."/>
            <person name="Wortman J.R."/>
            <person name="Bidwell S.L."/>
            <person name="Alsmark U.C.M."/>
            <person name="Besteiro S."/>
            <person name="Sicheritz-Ponten T."/>
            <person name="Noel C.J."/>
            <person name="Dacks J.B."/>
            <person name="Foster P.G."/>
            <person name="Simillion C."/>
            <person name="Van de Peer Y."/>
            <person name="Miranda-Saavedra D."/>
            <person name="Barton G.J."/>
            <person name="Westrop G.D."/>
            <person name="Mueller S."/>
            <person name="Dessi D."/>
            <person name="Fiori P.L."/>
            <person name="Ren Q."/>
            <person name="Paulsen I."/>
            <person name="Zhang H."/>
            <person name="Bastida-Corcuera F.D."/>
            <person name="Simoes-Barbosa A."/>
            <person name="Brown M.T."/>
            <person name="Hayes R.D."/>
            <person name="Mukherjee M."/>
            <person name="Okumura C.Y."/>
            <person name="Schneider R."/>
            <person name="Smith A.J."/>
            <person name="Vanacova S."/>
            <person name="Villalvazo M."/>
            <person name="Haas B.J."/>
            <person name="Pertea M."/>
            <person name="Feldblyum T.V."/>
            <person name="Utterback T.R."/>
            <person name="Shu C.L."/>
            <person name="Osoegawa K."/>
            <person name="de Jong P.J."/>
            <person name="Hrdy I."/>
            <person name="Horvathova L."/>
            <person name="Zubacova Z."/>
            <person name="Dolezal P."/>
            <person name="Malik S.B."/>
            <person name="Logsdon J.M. Jr."/>
            <person name="Henze K."/>
            <person name="Gupta A."/>
            <person name="Wang C.C."/>
            <person name="Dunne R.L."/>
            <person name="Upcroft J.A."/>
            <person name="Upcroft P."/>
            <person name="White O."/>
            <person name="Salzberg S.L."/>
            <person name="Tang P."/>
            <person name="Chiu C.-H."/>
            <person name="Lee Y.-S."/>
            <person name="Embley T.M."/>
            <person name="Coombs G.H."/>
            <person name="Mottram J.C."/>
            <person name="Tachezy J."/>
            <person name="Fraser-Liggett C.M."/>
            <person name="Johnson P.J."/>
        </authorList>
    </citation>
    <scope>NUCLEOTIDE SEQUENCE [LARGE SCALE GENOMIC DNA]</scope>
    <source>
        <strain evidence="1">G3</strain>
    </source>
</reference>
<dbReference type="OMA" id="FAIQINK"/>
<dbReference type="PANTHER" id="PTHR23274:SF11">
    <property type="entry name" value="ATP-DEPENDENT DNA HELICASE PIF1"/>
    <property type="match status" value="1"/>
</dbReference>
<name>A2EG75_TRIV3</name>
<dbReference type="RefSeq" id="XP_001320574.1">
    <property type="nucleotide sequence ID" value="XM_001320539.1"/>
</dbReference>
<dbReference type="InParanoid" id="A2EG75"/>
<dbReference type="VEuPathDB" id="TrichDB:TVAG_352730"/>
<dbReference type="eggNOG" id="KOG0987">
    <property type="taxonomic scope" value="Eukaryota"/>
</dbReference>
<keyword evidence="1" id="KW-0347">Helicase</keyword>
<keyword evidence="1" id="KW-0547">Nucleotide-binding</keyword>
<dbReference type="VEuPathDB" id="TrichDB:TVAGG3_0133880"/>
<sequence length="157" mass="18405">MCGSHHISQTVPQESPHYQPTREQLFDFARNYRSPTVPESVIDIYYGQPMSIMQNLNTREGIVKNKRCWVKEKIGSNIVVEFEDGKEWTLPKTLFNIKSNQMVFDRLQIPLKPLYAGTIHKSQGMTLKRVVIDLRSPHWEHGQLYVALSRVRDPRRR</sequence>
<keyword evidence="1" id="KW-0378">Hydrolase</keyword>
<evidence type="ECO:0000313" key="2">
    <source>
        <dbReference type="Proteomes" id="UP000001542"/>
    </source>
</evidence>
<organism evidence="1 2">
    <name type="scientific">Trichomonas vaginalis (strain ATCC PRA-98 / G3)</name>
    <dbReference type="NCBI Taxonomy" id="412133"/>
    <lineage>
        <taxon>Eukaryota</taxon>
        <taxon>Metamonada</taxon>
        <taxon>Parabasalia</taxon>
        <taxon>Trichomonadida</taxon>
        <taxon>Trichomonadidae</taxon>
        <taxon>Trichomonas</taxon>
    </lineage>
</organism>
<dbReference type="GO" id="GO:0031981">
    <property type="term" value="C:nuclear lumen"/>
    <property type="evidence" value="ECO:0000318"/>
    <property type="project" value="GO_Central"/>
</dbReference>
<dbReference type="CDD" id="cd18809">
    <property type="entry name" value="SF1_C_RecD"/>
    <property type="match status" value="1"/>
</dbReference>
<dbReference type="GO" id="GO:0005739">
    <property type="term" value="C:mitochondrion"/>
    <property type="evidence" value="ECO:0000318"/>
    <property type="project" value="GO_Central"/>
</dbReference>
<dbReference type="STRING" id="5722.A2EG75"/>
<dbReference type="AlphaFoldDB" id="A2EG75"/>
<dbReference type="Proteomes" id="UP000001542">
    <property type="component" value="Unassembled WGS sequence"/>
</dbReference>
<protein>
    <submittedName>
        <fullName evidence="1">Helicase, putative</fullName>
    </submittedName>
</protein>
<dbReference type="SMR" id="A2EG75"/>
<dbReference type="OrthoDB" id="3353471at2759"/>
<dbReference type="KEGG" id="tva:4766250"/>
<evidence type="ECO:0000313" key="1">
    <source>
        <dbReference type="EMBL" id="EAY08351.1"/>
    </source>
</evidence>
<proteinExistence type="predicted"/>
<gene>
    <name evidence="1" type="ORF">TVAG_352730</name>
</gene>
<dbReference type="SUPFAM" id="SSF52540">
    <property type="entry name" value="P-loop containing nucleoside triphosphate hydrolases"/>
    <property type="match status" value="1"/>
</dbReference>
<accession>A2EG75</accession>
<dbReference type="PANTHER" id="PTHR23274">
    <property type="entry name" value="DNA HELICASE-RELATED"/>
    <property type="match status" value="1"/>
</dbReference>
<keyword evidence="1" id="KW-0067">ATP-binding</keyword>